<evidence type="ECO:0000256" key="3">
    <source>
        <dbReference type="SAM" id="SignalP"/>
    </source>
</evidence>
<keyword evidence="6" id="KW-1185">Reference proteome</keyword>
<protein>
    <submittedName>
        <fullName evidence="5">DUF4352 domain-containing protein</fullName>
    </submittedName>
</protein>
<dbReference type="InterPro" id="IPR029050">
    <property type="entry name" value="Immunoprotect_excell_Ig-like"/>
</dbReference>
<evidence type="ECO:0000256" key="2">
    <source>
        <dbReference type="SAM" id="MobiDB-lite"/>
    </source>
</evidence>
<dbReference type="Pfam" id="PF11611">
    <property type="entry name" value="DUF4352"/>
    <property type="match status" value="1"/>
</dbReference>
<evidence type="ECO:0000256" key="1">
    <source>
        <dbReference type="ARBA" id="ARBA00022729"/>
    </source>
</evidence>
<sequence length="233" mass="25258">MKKRLIVTAAVMALALTGCGSGPNLDDVSRSMEAEYMAGTLLKYDKNNDDMLDYDRSVLRATPTPEPTRTPVPFGSPAASAASQNSSDPGAASDTPAVNYVAAEQVYAMNQVDIKQMSNEIKSTYGSADAAISAHKGKELLIVHFRIKNKSSVSQKVNLMKKELQYTLTADGETVGSPLMTILRNDLQYFKEKMAPGRSSEAVLVFETDKKQTLQNMSIQVTNGKMTGEIAIH</sequence>
<proteinExistence type="predicted"/>
<organism evidence="5 6">
    <name type="scientific">Jutongia huaianensis</name>
    <dbReference type="NCBI Taxonomy" id="2763668"/>
    <lineage>
        <taxon>Bacteria</taxon>
        <taxon>Bacillati</taxon>
        <taxon>Bacillota</taxon>
        <taxon>Clostridia</taxon>
        <taxon>Lachnospirales</taxon>
        <taxon>Lachnospiraceae</taxon>
        <taxon>Jutongia</taxon>
    </lineage>
</organism>
<evidence type="ECO:0000313" key="5">
    <source>
        <dbReference type="EMBL" id="MBC8563442.1"/>
    </source>
</evidence>
<feature type="chain" id="PRO_5045325651" evidence="3">
    <location>
        <begin position="21"/>
        <end position="233"/>
    </location>
</feature>
<evidence type="ECO:0000259" key="4">
    <source>
        <dbReference type="Pfam" id="PF11611"/>
    </source>
</evidence>
<evidence type="ECO:0000313" key="6">
    <source>
        <dbReference type="Proteomes" id="UP000606193"/>
    </source>
</evidence>
<dbReference type="InterPro" id="IPR029051">
    <property type="entry name" value="DUF4352"/>
</dbReference>
<dbReference type="Gene3D" id="2.60.40.1240">
    <property type="match status" value="1"/>
</dbReference>
<keyword evidence="1 3" id="KW-0732">Signal</keyword>
<feature type="region of interest" description="Disordered" evidence="2">
    <location>
        <begin position="60"/>
        <end position="95"/>
    </location>
</feature>
<gene>
    <name evidence="5" type="ORF">H8704_12555</name>
</gene>
<dbReference type="PROSITE" id="PS51257">
    <property type="entry name" value="PROKAR_LIPOPROTEIN"/>
    <property type="match status" value="1"/>
</dbReference>
<comment type="caution">
    <text evidence="5">The sequence shown here is derived from an EMBL/GenBank/DDBJ whole genome shotgun (WGS) entry which is preliminary data.</text>
</comment>
<dbReference type="Proteomes" id="UP000606193">
    <property type="component" value="Unassembled WGS sequence"/>
</dbReference>
<dbReference type="RefSeq" id="WP_249298489.1">
    <property type="nucleotide sequence ID" value="NZ_JACRSX010000022.1"/>
</dbReference>
<feature type="signal peptide" evidence="3">
    <location>
        <begin position="1"/>
        <end position="20"/>
    </location>
</feature>
<name>A0ABR7N486_9FIRM</name>
<feature type="compositionally biased region" description="Low complexity" evidence="2">
    <location>
        <begin position="71"/>
        <end position="87"/>
    </location>
</feature>
<reference evidence="5 6" key="1">
    <citation type="submission" date="2020-08" db="EMBL/GenBank/DDBJ databases">
        <title>Genome public.</title>
        <authorList>
            <person name="Liu C."/>
            <person name="Sun Q."/>
        </authorList>
    </citation>
    <scope>NUCLEOTIDE SEQUENCE [LARGE SCALE GENOMIC DNA]</scope>
    <source>
        <strain evidence="5 6">NSJ-37</strain>
    </source>
</reference>
<feature type="domain" description="DUF4352" evidence="4">
    <location>
        <begin position="105"/>
        <end position="221"/>
    </location>
</feature>
<accession>A0ABR7N486</accession>
<dbReference type="EMBL" id="JACRSX010000022">
    <property type="protein sequence ID" value="MBC8563442.1"/>
    <property type="molecule type" value="Genomic_DNA"/>
</dbReference>